<dbReference type="Pfam" id="PF00701">
    <property type="entry name" value="DHDPS"/>
    <property type="match status" value="1"/>
</dbReference>
<evidence type="ECO:0000256" key="2">
    <source>
        <dbReference type="ARBA" id="ARBA00023239"/>
    </source>
</evidence>
<dbReference type="PROSITE" id="PS00665">
    <property type="entry name" value="DHDPS_1"/>
    <property type="match status" value="1"/>
</dbReference>
<dbReference type="PANTHER" id="PTHR12128">
    <property type="entry name" value="DIHYDRODIPICOLINATE SYNTHASE"/>
    <property type="match status" value="1"/>
</dbReference>
<evidence type="ECO:0008006" key="6">
    <source>
        <dbReference type="Google" id="ProtNLM"/>
    </source>
</evidence>
<evidence type="ECO:0000313" key="4">
    <source>
        <dbReference type="EMBL" id="GAA2208193.1"/>
    </source>
</evidence>
<dbReference type="EMBL" id="BAAAQX010000008">
    <property type="protein sequence ID" value="GAA2208193.1"/>
    <property type="molecule type" value="Genomic_DNA"/>
</dbReference>
<reference evidence="4 5" key="1">
    <citation type="journal article" date="2019" name="Int. J. Syst. Evol. Microbiol.">
        <title>The Global Catalogue of Microorganisms (GCM) 10K type strain sequencing project: providing services to taxonomists for standard genome sequencing and annotation.</title>
        <authorList>
            <consortium name="The Broad Institute Genomics Platform"/>
            <consortium name="The Broad Institute Genome Sequencing Center for Infectious Disease"/>
            <person name="Wu L."/>
            <person name="Ma J."/>
        </authorList>
    </citation>
    <scope>NUCLEOTIDE SEQUENCE [LARGE SCALE GENOMIC DNA]</scope>
    <source>
        <strain evidence="4 5">JCM 16114</strain>
    </source>
</reference>
<organism evidence="4 5">
    <name type="scientific">Nonomuraea monospora</name>
    <dbReference type="NCBI Taxonomy" id="568818"/>
    <lineage>
        <taxon>Bacteria</taxon>
        <taxon>Bacillati</taxon>
        <taxon>Actinomycetota</taxon>
        <taxon>Actinomycetes</taxon>
        <taxon>Streptosporangiales</taxon>
        <taxon>Streptosporangiaceae</taxon>
        <taxon>Nonomuraea</taxon>
    </lineage>
</organism>
<protein>
    <recommendedName>
        <fullName evidence="6">Dihydrodipicolinate synthase</fullName>
    </recommendedName>
</protein>
<sequence>MPENAMPENAVSETAMPGNSMPGNGMAGTAMAGTAVPGTAVPGTAVSGTAVPGSVMSGNVVRAEVLAAVPTFFDDAGDLDLATTKAYLAALAPRVDGVFVCGTTGEFPALERAERHTLAEEALAVFGPGRVVVHVGAAATRESVALTKDAVALGARRLAALTPYYLPADTGAVLRHFDAVVRAAGPAAAVYGYLFGERTGVHVEPAELAAATGLSGAKLSGRAADRFAEYAAALPPGKRLWSGSDTRLAAVVLGGGTGVVSGLSAAFPEPFTRLADAVAAGDTAAERDAQADVDEVLDTLGGTVEGIKLALRHLGHGTGELRMPTSDITPEQRSRIAGLAATRG</sequence>
<dbReference type="RefSeq" id="WP_344476097.1">
    <property type="nucleotide sequence ID" value="NZ_BAAAQX010000008.1"/>
</dbReference>
<dbReference type="InterPro" id="IPR002220">
    <property type="entry name" value="DapA-like"/>
</dbReference>
<dbReference type="PRINTS" id="PR00146">
    <property type="entry name" value="DHPICSNTHASE"/>
</dbReference>
<dbReference type="SUPFAM" id="SSF51569">
    <property type="entry name" value="Aldolase"/>
    <property type="match status" value="1"/>
</dbReference>
<dbReference type="Gene3D" id="3.20.20.70">
    <property type="entry name" value="Aldolase class I"/>
    <property type="match status" value="1"/>
</dbReference>
<proteinExistence type="inferred from homology"/>
<name>A0ABN3CHD2_9ACTN</name>
<comment type="similarity">
    <text evidence="1">Belongs to the DapA family.</text>
</comment>
<keyword evidence="5" id="KW-1185">Reference proteome</keyword>
<evidence type="ECO:0000256" key="3">
    <source>
        <dbReference type="ARBA" id="ARBA00023270"/>
    </source>
</evidence>
<dbReference type="SMART" id="SM01130">
    <property type="entry name" value="DHDPS"/>
    <property type="match status" value="1"/>
</dbReference>
<dbReference type="InterPro" id="IPR013785">
    <property type="entry name" value="Aldolase_TIM"/>
</dbReference>
<dbReference type="Proteomes" id="UP001499843">
    <property type="component" value="Unassembled WGS sequence"/>
</dbReference>
<evidence type="ECO:0000256" key="1">
    <source>
        <dbReference type="ARBA" id="ARBA00007592"/>
    </source>
</evidence>
<evidence type="ECO:0000313" key="5">
    <source>
        <dbReference type="Proteomes" id="UP001499843"/>
    </source>
</evidence>
<keyword evidence="2" id="KW-0456">Lyase</keyword>
<accession>A0ABN3CHD2</accession>
<comment type="caution">
    <text evidence="4">The sequence shown here is derived from an EMBL/GenBank/DDBJ whole genome shotgun (WGS) entry which is preliminary data.</text>
</comment>
<gene>
    <name evidence="4" type="ORF">GCM10009850_036510</name>
</gene>
<dbReference type="InterPro" id="IPR020624">
    <property type="entry name" value="Schiff_base-form_aldolases_CS"/>
</dbReference>
<keyword evidence="3" id="KW-0704">Schiff base</keyword>
<dbReference type="CDD" id="cd00408">
    <property type="entry name" value="DHDPS-like"/>
    <property type="match status" value="1"/>
</dbReference>
<dbReference type="PANTHER" id="PTHR12128:SF66">
    <property type="entry name" value="4-HYDROXY-2-OXOGLUTARATE ALDOLASE, MITOCHONDRIAL"/>
    <property type="match status" value="1"/>
</dbReference>